<proteinExistence type="inferred from homology"/>
<dbReference type="InterPro" id="IPR013760">
    <property type="entry name" value="Topo_IIA-like_dom_sf"/>
</dbReference>
<reference evidence="6" key="1">
    <citation type="submission" date="2013-08" db="EMBL/GenBank/DDBJ databases">
        <authorList>
            <person name="Mendez C."/>
            <person name="Richter M."/>
            <person name="Ferrer M."/>
            <person name="Sanchez J."/>
        </authorList>
    </citation>
    <scope>NUCLEOTIDE SEQUENCE</scope>
</reference>
<evidence type="ECO:0000256" key="4">
    <source>
        <dbReference type="ARBA" id="ARBA00023235"/>
    </source>
</evidence>
<dbReference type="GO" id="GO:0005524">
    <property type="term" value="F:ATP binding"/>
    <property type="evidence" value="ECO:0007669"/>
    <property type="project" value="InterPro"/>
</dbReference>
<dbReference type="InterPro" id="IPR006141">
    <property type="entry name" value="Intein_N"/>
</dbReference>
<dbReference type="InterPro" id="IPR013758">
    <property type="entry name" value="Topo_IIA_A/C_ab"/>
</dbReference>
<dbReference type="Pfam" id="PF00521">
    <property type="entry name" value="DNA_topoisoIV"/>
    <property type="match status" value="1"/>
</dbReference>
<dbReference type="GO" id="GO:0016539">
    <property type="term" value="P:intein-mediated protein splicing"/>
    <property type="evidence" value="ECO:0007669"/>
    <property type="project" value="InterPro"/>
</dbReference>
<dbReference type="PANTHER" id="PTHR43493">
    <property type="entry name" value="DNA GYRASE/TOPOISOMERASE SUBUNIT A"/>
    <property type="match status" value="1"/>
</dbReference>
<dbReference type="SMART" id="SM00434">
    <property type="entry name" value="TOP4c"/>
    <property type="match status" value="1"/>
</dbReference>
<dbReference type="Pfam" id="PF14890">
    <property type="entry name" value="Intein_splicing"/>
    <property type="match status" value="1"/>
</dbReference>
<evidence type="ECO:0000256" key="2">
    <source>
        <dbReference type="ARBA" id="ARBA00023029"/>
    </source>
</evidence>
<dbReference type="PROSITE" id="PS52040">
    <property type="entry name" value="TOPO_IIA"/>
    <property type="match status" value="1"/>
</dbReference>
<evidence type="ECO:0000259" key="5">
    <source>
        <dbReference type="PROSITE" id="PS52040"/>
    </source>
</evidence>
<dbReference type="EMBL" id="AUZZ01010547">
    <property type="protein sequence ID" value="EQD29344.1"/>
    <property type="molecule type" value="Genomic_DNA"/>
</dbReference>
<keyword evidence="2" id="KW-0799">Topoisomerase</keyword>
<keyword evidence="3" id="KW-0238">DNA-binding</keyword>
<dbReference type="CDD" id="cd00081">
    <property type="entry name" value="Hint"/>
    <property type="match status" value="1"/>
</dbReference>
<dbReference type="GO" id="GO:0006265">
    <property type="term" value="P:DNA topological change"/>
    <property type="evidence" value="ECO:0007669"/>
    <property type="project" value="InterPro"/>
</dbReference>
<dbReference type="GO" id="GO:0003918">
    <property type="term" value="F:DNA topoisomerase type II (double strand cut, ATP-hydrolyzing) activity"/>
    <property type="evidence" value="ECO:0007669"/>
    <property type="project" value="InterPro"/>
</dbReference>
<keyword evidence="4" id="KW-0413">Isomerase</keyword>
<dbReference type="InterPro" id="IPR003587">
    <property type="entry name" value="Hint_dom_N"/>
</dbReference>
<dbReference type="AlphaFoldDB" id="T0ZKT5"/>
<dbReference type="NCBIfam" id="TIGR01445">
    <property type="entry name" value="intein_Nterm"/>
    <property type="match status" value="1"/>
</dbReference>
<evidence type="ECO:0000256" key="3">
    <source>
        <dbReference type="ARBA" id="ARBA00023125"/>
    </source>
</evidence>
<comment type="similarity">
    <text evidence="1">Belongs to the type II topoisomerase GyrA/ParC subunit family.</text>
</comment>
<organism evidence="6">
    <name type="scientific">mine drainage metagenome</name>
    <dbReference type="NCBI Taxonomy" id="410659"/>
    <lineage>
        <taxon>unclassified sequences</taxon>
        <taxon>metagenomes</taxon>
        <taxon>ecological metagenomes</taxon>
    </lineage>
</organism>
<dbReference type="GO" id="GO:0005737">
    <property type="term" value="C:cytoplasm"/>
    <property type="evidence" value="ECO:0007669"/>
    <property type="project" value="TreeGrafter"/>
</dbReference>
<dbReference type="InterPro" id="IPR002205">
    <property type="entry name" value="Topo_IIA_dom_A"/>
</dbReference>
<dbReference type="SUPFAM" id="SSF56719">
    <property type="entry name" value="Type II DNA topoisomerase"/>
    <property type="match status" value="1"/>
</dbReference>
<evidence type="ECO:0000313" key="6">
    <source>
        <dbReference type="EMBL" id="EQD29344.1"/>
    </source>
</evidence>
<feature type="domain" description="Topo IIA-type catalytic" evidence="5">
    <location>
        <begin position="30"/>
        <end position="475"/>
    </location>
</feature>
<dbReference type="SMART" id="SM00306">
    <property type="entry name" value="HintN"/>
    <property type="match status" value="1"/>
</dbReference>
<dbReference type="GO" id="GO:0003677">
    <property type="term" value="F:DNA binding"/>
    <property type="evidence" value="ECO:0007669"/>
    <property type="project" value="UniProtKB-KW"/>
</dbReference>
<name>T0ZKT5_9ZZZZ</name>
<gene>
    <name evidence="6" type="ORF">B2A_14516</name>
</gene>
<accession>T0ZKT5</accession>
<dbReference type="PROSITE" id="PS50817">
    <property type="entry name" value="INTEIN_N_TER"/>
    <property type="match status" value="1"/>
</dbReference>
<feature type="non-terminal residue" evidence="6">
    <location>
        <position position="475"/>
    </location>
</feature>
<sequence length="475" mass="56597">MPDYIETPIEKEMQDSYIDYAMSVIVGRALPDARDGLKPAQRRTLYAMYKINNVHNQPTKKSARVVGEILGKYHPHGDVAVYDTLVRMAQDFSMNHMLVEGQGNMGCFTKDTKIRLTDGRSIDFEQLIEEQSQGKRHWTFTFNTKHNIVEITEIKNPRLTRKSAELVEVTLDNNQKIRCTPDHRFLLRDGTYRQAKDLKNGCSLMPLYTKFYDGAEDKNLKGYEILLQSQKGNWQFVHHLSDEWNINNKIYVKAAGRVRHHIDFNKRNNNPSNIIRMDWKEHWVLHYTLASWRHKNDPEYVIKLAAGREKYISEHHQLFSNRLAERNRRNWKNSKYRARHIKIIKALWKDKEYKSYMAEISRRNLKRLWLNESYRALMSDIKSKEMKKRWQEEDYQIYMSKLAKNVSNKLWSNPEHRKHISEVMKGVMNSPEQVEKSRRRAKALWEDTAYASKYSKEHFSEMAKKAWTDEEYRTK</sequence>
<dbReference type="Gene3D" id="3.90.199.10">
    <property type="entry name" value="Topoisomerase II, domain 5"/>
    <property type="match status" value="1"/>
</dbReference>
<dbReference type="GO" id="GO:0009330">
    <property type="term" value="C:DNA topoisomerase type II (double strand cut, ATP-hydrolyzing) complex"/>
    <property type="evidence" value="ECO:0007669"/>
    <property type="project" value="TreeGrafter"/>
</dbReference>
<reference evidence="6" key="2">
    <citation type="journal article" date="2014" name="ISME J.">
        <title>Microbial stratification in low pH oxic and suboxic macroscopic growths along an acid mine drainage.</title>
        <authorList>
            <person name="Mendez-Garcia C."/>
            <person name="Mesa V."/>
            <person name="Sprenger R.R."/>
            <person name="Richter M."/>
            <person name="Diez M.S."/>
            <person name="Solano J."/>
            <person name="Bargiela R."/>
            <person name="Golyshina O.V."/>
            <person name="Manteca A."/>
            <person name="Ramos J.L."/>
            <person name="Gallego J.R."/>
            <person name="Llorente I."/>
            <person name="Martins Dos Santos V.A."/>
            <person name="Jensen O.N."/>
            <person name="Pelaez A.I."/>
            <person name="Sanchez J."/>
            <person name="Ferrer M."/>
        </authorList>
    </citation>
    <scope>NUCLEOTIDE SEQUENCE</scope>
</reference>
<dbReference type="PANTHER" id="PTHR43493:SF5">
    <property type="entry name" value="DNA GYRASE SUBUNIT A, CHLOROPLASTIC_MITOCHONDRIAL"/>
    <property type="match status" value="1"/>
</dbReference>
<comment type="caution">
    <text evidence="6">The sequence shown here is derived from an EMBL/GenBank/DDBJ whole genome shotgun (WGS) entry which is preliminary data.</text>
</comment>
<protein>
    <submittedName>
        <fullName evidence="6">DNA gyrase, A subunit</fullName>
    </submittedName>
</protein>
<evidence type="ECO:0000256" key="1">
    <source>
        <dbReference type="ARBA" id="ARBA00008263"/>
    </source>
</evidence>
<dbReference type="InterPro" id="IPR050220">
    <property type="entry name" value="Type_II_DNA_Topoisomerases"/>
</dbReference>